<comment type="caution">
    <text evidence="1">The sequence shown here is derived from an EMBL/GenBank/DDBJ whole genome shotgun (WGS) entry which is preliminary data.</text>
</comment>
<dbReference type="AlphaFoldDB" id="A0AA36HZT9"/>
<organism evidence="1 2">
    <name type="scientific">Effrenium voratum</name>
    <dbReference type="NCBI Taxonomy" id="2562239"/>
    <lineage>
        <taxon>Eukaryota</taxon>
        <taxon>Sar</taxon>
        <taxon>Alveolata</taxon>
        <taxon>Dinophyceae</taxon>
        <taxon>Suessiales</taxon>
        <taxon>Symbiodiniaceae</taxon>
        <taxon>Effrenium</taxon>
    </lineage>
</organism>
<gene>
    <name evidence="1" type="ORF">EVOR1521_LOCUS6034</name>
</gene>
<accession>A0AA36HZT9</accession>
<keyword evidence="2" id="KW-1185">Reference proteome</keyword>
<proteinExistence type="predicted"/>
<reference evidence="1" key="1">
    <citation type="submission" date="2023-08" db="EMBL/GenBank/DDBJ databases">
        <authorList>
            <person name="Chen Y."/>
            <person name="Shah S."/>
            <person name="Dougan E. K."/>
            <person name="Thang M."/>
            <person name="Chan C."/>
        </authorList>
    </citation>
    <scope>NUCLEOTIDE SEQUENCE</scope>
</reference>
<evidence type="ECO:0000313" key="2">
    <source>
        <dbReference type="Proteomes" id="UP001178507"/>
    </source>
</evidence>
<sequence>MANASAPPRRVLDTVQRENFADLVEPSRRSLVKVLEFSFEGQSISPKEVEVVLFDIYSLDSFAAACAARSFLGQGVHYEGVTRNGYKDIVDTNLEGKVVAMLGVCWKYMEMKELIQAENKILVLDSQEDSLTEDDINELGQYGSWIMTQPHFGAGVMAWEFFNRGKKVPLILRAIEDAHLGRRVFKDADALEDGIDALLEDVDITAQIRELNRAVVFKDELFLKFEEVLKSSQLARERVQAAISKGSGRRAEISKHQQASSSGVVRVFRHFPAWKCNVVIAQSKFEGRIAERLAQDLAQRCPGSEERCLGIVMDLSQTGVRVTLRSLDGGPPVAQIARHFGGCGSAMRAFFKKSSGSIESMFEQPEVMLRDVACLHYGLGVKALSCVCLSLSAGDLVTVMRRGEHHKESPMDDWSWGFKVHEPHKEGWLPTLSYSVYVAIFDKPSPGQGVEEVKEGDLVVAKVQRGSYAYGSRLPRGPIEALEKSWFPFDEDLFKRVHPSSVAAILEEAGFFTRKDIFA</sequence>
<name>A0AA36HZT9_9DINO</name>
<dbReference type="EMBL" id="CAUJNA010000446">
    <property type="protein sequence ID" value="CAJ1377148.1"/>
    <property type="molecule type" value="Genomic_DNA"/>
</dbReference>
<evidence type="ECO:0000313" key="1">
    <source>
        <dbReference type="EMBL" id="CAJ1377148.1"/>
    </source>
</evidence>
<protein>
    <submittedName>
        <fullName evidence="1">Uncharacterized protein</fullName>
    </submittedName>
</protein>
<dbReference type="Proteomes" id="UP001178507">
    <property type="component" value="Unassembled WGS sequence"/>
</dbReference>